<comment type="caution">
    <text evidence="1">The sequence shown here is derived from an EMBL/GenBank/DDBJ whole genome shotgun (WGS) entry which is preliminary data.</text>
</comment>
<protein>
    <submittedName>
        <fullName evidence="1">Uncharacterized protein</fullName>
    </submittedName>
</protein>
<dbReference type="Proteomes" id="UP000317663">
    <property type="component" value="Unassembled WGS sequence"/>
</dbReference>
<dbReference type="RefSeq" id="WP_140472425.1">
    <property type="nucleotide sequence ID" value="NZ_RCZD01000005.1"/>
</dbReference>
<gene>
    <name evidence="1" type="ORF">EAH77_10615</name>
</gene>
<dbReference type="EMBL" id="RCZD01000005">
    <property type="protein sequence ID" value="TPG61903.1"/>
    <property type="molecule type" value="Genomic_DNA"/>
</dbReference>
<proteinExistence type="predicted"/>
<evidence type="ECO:0000313" key="1">
    <source>
        <dbReference type="EMBL" id="TPG61903.1"/>
    </source>
</evidence>
<reference evidence="1 2" key="1">
    <citation type="journal article" date="2019" name="Environ. Microbiol.">
        <title>Species interactions and distinct microbial communities in high Arctic permafrost affected cryosols are associated with the CH4 and CO2 gas fluxes.</title>
        <authorList>
            <person name="Altshuler I."/>
            <person name="Hamel J."/>
            <person name="Turney S."/>
            <person name="Magnuson E."/>
            <person name="Levesque R."/>
            <person name="Greer C."/>
            <person name="Whyte L.G."/>
        </authorList>
    </citation>
    <scope>NUCLEOTIDE SEQUENCE [LARGE SCALE GENOMIC DNA]</scope>
    <source>
        <strain evidence="1 2">E4</strain>
    </source>
</reference>
<dbReference type="OrthoDB" id="6506444at2"/>
<sequence length="401" mass="45639">MARSVFILNFILGGGGDHALGNKIKDLVINMGANGMLMTCQGNVRCLKVIGKVKFGQKPIDYANPILIVAPYSLISSEDLPSIIRQFNNVYEFTSDTIIMIDEMDSSRDINDYDINYKTAILPLKFKSIVMHSLGFLQKSIGYFPMPDSEVIRITQNSKTEIIKCLDSYNLSLPYSCDLYLAYLSSSSVITSAYTFIINTLIEDRDRKNNSVYLLVVREDNQIPAFINRLKYLLPDKKYINLFSRCDFSTLHDSEHLNIRGSTSGKGEKTIHICMTKSMPINMFKNFTHRCHKGMMSGDQSLSDYISLKHHLPYYDKQPWKDPLAKGLFEQAKKQGGPTLLEKIESLIVGRNGQDTEVMARILDPGYVQTQSQKNDLKEFNHTVYSKQADQKIKEILLKYL</sequence>
<accession>A0A502GM09</accession>
<keyword evidence="2" id="KW-1185">Reference proteome</keyword>
<evidence type="ECO:0000313" key="2">
    <source>
        <dbReference type="Proteomes" id="UP000317663"/>
    </source>
</evidence>
<dbReference type="AlphaFoldDB" id="A0A502GM09"/>
<name>A0A502GM09_9GAMM</name>
<organism evidence="1 2">
    <name type="scientific">Ewingella americana</name>
    <dbReference type="NCBI Taxonomy" id="41202"/>
    <lineage>
        <taxon>Bacteria</taxon>
        <taxon>Pseudomonadati</taxon>
        <taxon>Pseudomonadota</taxon>
        <taxon>Gammaproteobacteria</taxon>
        <taxon>Enterobacterales</taxon>
        <taxon>Yersiniaceae</taxon>
        <taxon>Ewingella</taxon>
    </lineage>
</organism>